<organism evidence="1 2">
    <name type="scientific">Streptacidiphilus alkalitolerans</name>
    <dbReference type="NCBI Taxonomy" id="3342712"/>
    <lineage>
        <taxon>Bacteria</taxon>
        <taxon>Bacillati</taxon>
        <taxon>Actinomycetota</taxon>
        <taxon>Actinomycetes</taxon>
        <taxon>Kitasatosporales</taxon>
        <taxon>Streptomycetaceae</taxon>
        <taxon>Streptacidiphilus</taxon>
    </lineage>
</organism>
<evidence type="ECO:0000313" key="2">
    <source>
        <dbReference type="Proteomes" id="UP001592582"/>
    </source>
</evidence>
<dbReference type="InterPro" id="IPR036390">
    <property type="entry name" value="WH_DNA-bd_sf"/>
</dbReference>
<dbReference type="EMBL" id="JBHEZX010000008">
    <property type="protein sequence ID" value="MFC1411640.1"/>
    <property type="molecule type" value="Genomic_DNA"/>
</dbReference>
<name>A0ABV6VD28_9ACTN</name>
<dbReference type="SUPFAM" id="SSF53067">
    <property type="entry name" value="Actin-like ATPase domain"/>
    <property type="match status" value="1"/>
</dbReference>
<dbReference type="InterPro" id="IPR049874">
    <property type="entry name" value="ROK_cs"/>
</dbReference>
<dbReference type="PANTHER" id="PTHR18964:SF149">
    <property type="entry name" value="BIFUNCTIONAL UDP-N-ACETYLGLUCOSAMINE 2-EPIMERASE_N-ACETYLMANNOSAMINE KINASE"/>
    <property type="match status" value="1"/>
</dbReference>
<keyword evidence="2" id="KW-1185">Reference proteome</keyword>
<dbReference type="PROSITE" id="PS01125">
    <property type="entry name" value="ROK"/>
    <property type="match status" value="1"/>
</dbReference>
<dbReference type="Proteomes" id="UP001592582">
    <property type="component" value="Unassembled WGS sequence"/>
</dbReference>
<dbReference type="InterPro" id="IPR043129">
    <property type="entry name" value="ATPase_NBD"/>
</dbReference>
<dbReference type="Gene3D" id="3.30.420.40">
    <property type="match status" value="2"/>
</dbReference>
<protein>
    <submittedName>
        <fullName evidence="1">ROK family transcriptional regulator</fullName>
    </submittedName>
</protein>
<dbReference type="Gene3D" id="1.10.10.10">
    <property type="entry name" value="Winged helix-like DNA-binding domain superfamily/Winged helix DNA-binding domain"/>
    <property type="match status" value="1"/>
</dbReference>
<gene>
    <name evidence="1" type="ORF">ACEZDG_20460</name>
</gene>
<dbReference type="PANTHER" id="PTHR18964">
    <property type="entry name" value="ROK (REPRESSOR, ORF, KINASE) FAMILY"/>
    <property type="match status" value="1"/>
</dbReference>
<sequence>MAEQAGRNVRDLRRSNRSLLLRHLYFHERVSRQELSRATGLSTASVSNVVTELIDEGLVVEAGAVESEGGRPRILLEIDASRFQVVGVDVGETHVRVERFDLALNELARCDIPVTAGRYAPETVVAGIAAGLTAVGADQDGPGAEQILGVGIGVPGIVHGGPDSVVHCQTFNWDGVPLAALLRGVTALPLFIDNGATTMGQAEMWFGAGRQASDSVFLLVGSGVGAAVMVGGVPYRGSTTSAGEWGHITAVIGGRRCRCGARGCLEAYTSAESVIARYREAGGSALTEGAGQEAALRQILADAHSPAAAEVLDTTALHLGVGIGNLVNLFNPERVIIGGWAGLLLGHRLLPRIRAVARDHALHYPFSRTTIELCQLGPDAVARGAATLPVARFLGSGGTVRRSAALPDPPARARTELGPAAWAGSDWSR</sequence>
<accession>A0ABV6VD28</accession>
<proteinExistence type="predicted"/>
<dbReference type="SUPFAM" id="SSF46785">
    <property type="entry name" value="Winged helix' DNA-binding domain"/>
    <property type="match status" value="1"/>
</dbReference>
<reference evidence="1 2" key="1">
    <citation type="submission" date="2024-09" db="EMBL/GenBank/DDBJ databases">
        <authorList>
            <person name="Lee S.D."/>
        </authorList>
    </citation>
    <scope>NUCLEOTIDE SEQUENCE [LARGE SCALE GENOMIC DNA]</scope>
    <source>
        <strain evidence="1 2">N1-1</strain>
    </source>
</reference>
<evidence type="ECO:0000313" key="1">
    <source>
        <dbReference type="EMBL" id="MFC1411640.1"/>
    </source>
</evidence>
<dbReference type="InterPro" id="IPR036388">
    <property type="entry name" value="WH-like_DNA-bd_sf"/>
</dbReference>
<comment type="caution">
    <text evidence="1">The sequence shown here is derived from an EMBL/GenBank/DDBJ whole genome shotgun (WGS) entry which is preliminary data.</text>
</comment>
<dbReference type="Pfam" id="PF00480">
    <property type="entry name" value="ROK"/>
    <property type="match status" value="1"/>
</dbReference>
<dbReference type="Pfam" id="PF12802">
    <property type="entry name" value="MarR_2"/>
    <property type="match status" value="1"/>
</dbReference>
<dbReference type="InterPro" id="IPR000600">
    <property type="entry name" value="ROK"/>
</dbReference>
<dbReference type="InterPro" id="IPR000835">
    <property type="entry name" value="HTH_MarR-typ"/>
</dbReference>